<evidence type="ECO:0000256" key="4">
    <source>
        <dbReference type="ARBA" id="ARBA00021581"/>
    </source>
</evidence>
<dbReference type="Proteomes" id="UP000434639">
    <property type="component" value="Unassembled WGS sequence"/>
</dbReference>
<keyword evidence="8 17" id="KW-0133">Cell shape</keyword>
<dbReference type="PANTHER" id="PTHR30622">
    <property type="entry name" value="UNDECAPRENYL-DIPHOSPHATASE"/>
    <property type="match status" value="1"/>
</dbReference>
<dbReference type="InterPro" id="IPR003824">
    <property type="entry name" value="UppP"/>
</dbReference>
<dbReference type="GO" id="GO:0071555">
    <property type="term" value="P:cell wall organization"/>
    <property type="evidence" value="ECO:0007669"/>
    <property type="project" value="UniProtKB-KW"/>
</dbReference>
<comment type="miscellaneous">
    <text evidence="17">Bacitracin is thought to be involved in the inhibition of peptidoglycan synthesis by sequestering undecaprenyl diphosphate, thereby reducing the pool of lipid carrier available.</text>
</comment>
<feature type="transmembrane region" description="Helical" evidence="17">
    <location>
        <begin position="84"/>
        <end position="105"/>
    </location>
</feature>
<evidence type="ECO:0000256" key="17">
    <source>
        <dbReference type="HAMAP-Rule" id="MF_01006"/>
    </source>
</evidence>
<comment type="subcellular location">
    <subcellularLocation>
        <location evidence="1 17">Cell membrane</location>
        <topology evidence="1 17">Multi-pass membrane protein</topology>
    </subcellularLocation>
</comment>
<evidence type="ECO:0000256" key="1">
    <source>
        <dbReference type="ARBA" id="ARBA00004651"/>
    </source>
</evidence>
<protein>
    <recommendedName>
        <fullName evidence="4 17">Undecaprenyl-diphosphatase</fullName>
        <ecNumber evidence="3 17">3.6.1.27</ecNumber>
    </recommendedName>
    <alternativeName>
        <fullName evidence="15 17">Bacitracin resistance protein</fullName>
    </alternativeName>
    <alternativeName>
        <fullName evidence="14 17">Undecaprenyl pyrophosphate phosphatase</fullName>
    </alternativeName>
</protein>
<evidence type="ECO:0000256" key="2">
    <source>
        <dbReference type="ARBA" id="ARBA00010621"/>
    </source>
</evidence>
<gene>
    <name evidence="17" type="primary">uppP</name>
    <name evidence="18" type="ORF">GKZ89_02305</name>
</gene>
<feature type="transmembrane region" description="Helical" evidence="17">
    <location>
        <begin position="45"/>
        <end position="63"/>
    </location>
</feature>
<dbReference type="HAMAP" id="MF_01006">
    <property type="entry name" value="Undec_diphosphatase"/>
    <property type="match status" value="1"/>
</dbReference>
<feature type="transmembrane region" description="Helical" evidence="17">
    <location>
        <begin position="245"/>
        <end position="264"/>
    </location>
</feature>
<comment type="function">
    <text evidence="17">Catalyzes the dephosphorylation of undecaprenyl diphosphate (UPP). Confers resistance to bacitracin.</text>
</comment>
<name>A0A7X2S2Y8_9BACI</name>
<sequence length="265" mass="28695">MNDILIGIIMGLIEGLAEFLPISSTGHLILTAEIIGFSEDPREPVFEVFIQFGAILAIAVLYWRRLLSMFNLKPLIKKEKKFNALHVVLGILPAVAVGAIFYGTIKSMFHWSYVVAGLIAGAVLMIAAEKLKKKPKATTLDELTYKQALTIGVFQCLAVWPGFSRAGSTISGGLLARADYKTASEFSFLIAVPLMAGAASLDLIKNLNVLQAADIPLFAAGFVTAFVVAMAAVLTFLNILKKAGLIPFAIYRIVLAGVFWVYIIQ</sequence>
<keyword evidence="19" id="KW-1185">Reference proteome</keyword>
<dbReference type="AlphaFoldDB" id="A0A7X2S2Y8"/>
<organism evidence="18 19">
    <name type="scientific">Metabacillus mangrovi</name>
    <dbReference type="NCBI Taxonomy" id="1491830"/>
    <lineage>
        <taxon>Bacteria</taxon>
        <taxon>Bacillati</taxon>
        <taxon>Bacillota</taxon>
        <taxon>Bacilli</taxon>
        <taxon>Bacillales</taxon>
        <taxon>Bacillaceae</taxon>
        <taxon>Metabacillus</taxon>
    </lineage>
</organism>
<dbReference type="OrthoDB" id="9808289at2"/>
<evidence type="ECO:0000256" key="16">
    <source>
        <dbReference type="ARBA" id="ARBA00047594"/>
    </source>
</evidence>
<evidence type="ECO:0000256" key="12">
    <source>
        <dbReference type="ARBA" id="ARBA00023251"/>
    </source>
</evidence>
<proteinExistence type="inferred from homology"/>
<keyword evidence="12 17" id="KW-0046">Antibiotic resistance</keyword>
<keyword evidence="11 17" id="KW-0472">Membrane</keyword>
<reference evidence="18 19" key="1">
    <citation type="journal article" date="2017" name="Int. J. Syst. Evol. Microbiol.">
        <title>Bacillus mangrovi sp. nov., isolated from a sediment sample from a mangrove forest.</title>
        <authorList>
            <person name="Gupta V."/>
            <person name="Singh P.K."/>
            <person name="Korpole S."/>
            <person name="Tanuku N.R.S."/>
            <person name="Pinnaka A.K."/>
        </authorList>
    </citation>
    <scope>NUCLEOTIDE SEQUENCE [LARGE SCALE GENOMIC DNA]</scope>
    <source>
        <strain evidence="18 19">KCTC 33872</strain>
    </source>
</reference>
<dbReference type="GO" id="GO:0009252">
    <property type="term" value="P:peptidoglycan biosynthetic process"/>
    <property type="evidence" value="ECO:0007669"/>
    <property type="project" value="UniProtKB-KW"/>
</dbReference>
<evidence type="ECO:0000256" key="9">
    <source>
        <dbReference type="ARBA" id="ARBA00022984"/>
    </source>
</evidence>
<feature type="transmembrane region" description="Helical" evidence="17">
    <location>
        <begin position="186"/>
        <end position="204"/>
    </location>
</feature>
<evidence type="ECO:0000256" key="13">
    <source>
        <dbReference type="ARBA" id="ARBA00023316"/>
    </source>
</evidence>
<dbReference type="NCBIfam" id="NF001390">
    <property type="entry name" value="PRK00281.1-4"/>
    <property type="match status" value="1"/>
</dbReference>
<feature type="transmembrane region" description="Helical" evidence="17">
    <location>
        <begin position="216"/>
        <end position="239"/>
    </location>
</feature>
<keyword evidence="7 17" id="KW-0378">Hydrolase</keyword>
<comment type="similarity">
    <text evidence="2 17">Belongs to the UppP family.</text>
</comment>
<evidence type="ECO:0000256" key="11">
    <source>
        <dbReference type="ARBA" id="ARBA00023136"/>
    </source>
</evidence>
<comment type="catalytic activity">
    <reaction evidence="16 17">
        <text>di-trans,octa-cis-undecaprenyl diphosphate + H2O = di-trans,octa-cis-undecaprenyl phosphate + phosphate + H(+)</text>
        <dbReference type="Rhea" id="RHEA:28094"/>
        <dbReference type="ChEBI" id="CHEBI:15377"/>
        <dbReference type="ChEBI" id="CHEBI:15378"/>
        <dbReference type="ChEBI" id="CHEBI:43474"/>
        <dbReference type="ChEBI" id="CHEBI:58405"/>
        <dbReference type="ChEBI" id="CHEBI:60392"/>
        <dbReference type="EC" id="3.6.1.27"/>
    </reaction>
</comment>
<evidence type="ECO:0000256" key="3">
    <source>
        <dbReference type="ARBA" id="ARBA00012374"/>
    </source>
</evidence>
<evidence type="ECO:0000313" key="19">
    <source>
        <dbReference type="Proteomes" id="UP000434639"/>
    </source>
</evidence>
<keyword evidence="9 17" id="KW-0573">Peptidoglycan synthesis</keyword>
<dbReference type="EC" id="3.6.1.27" evidence="3 17"/>
<dbReference type="EMBL" id="WMIB01000001">
    <property type="protein sequence ID" value="MTH52223.1"/>
    <property type="molecule type" value="Genomic_DNA"/>
</dbReference>
<accession>A0A7X2S2Y8</accession>
<dbReference type="GO" id="GO:0008360">
    <property type="term" value="P:regulation of cell shape"/>
    <property type="evidence" value="ECO:0007669"/>
    <property type="project" value="UniProtKB-KW"/>
</dbReference>
<evidence type="ECO:0000256" key="5">
    <source>
        <dbReference type="ARBA" id="ARBA00022475"/>
    </source>
</evidence>
<evidence type="ECO:0000256" key="7">
    <source>
        <dbReference type="ARBA" id="ARBA00022801"/>
    </source>
</evidence>
<keyword evidence="5 17" id="KW-1003">Cell membrane</keyword>
<evidence type="ECO:0000256" key="10">
    <source>
        <dbReference type="ARBA" id="ARBA00022989"/>
    </source>
</evidence>
<dbReference type="GO" id="GO:0050380">
    <property type="term" value="F:undecaprenyl-diphosphatase activity"/>
    <property type="evidence" value="ECO:0007669"/>
    <property type="project" value="UniProtKB-UniRule"/>
</dbReference>
<keyword evidence="6 17" id="KW-0812">Transmembrane</keyword>
<dbReference type="RefSeq" id="WP_155110746.1">
    <property type="nucleotide sequence ID" value="NZ_WMIB01000001.1"/>
</dbReference>
<feature type="transmembrane region" description="Helical" evidence="17">
    <location>
        <begin position="111"/>
        <end position="128"/>
    </location>
</feature>
<dbReference type="Pfam" id="PF02673">
    <property type="entry name" value="BacA"/>
    <property type="match status" value="1"/>
</dbReference>
<keyword evidence="10 17" id="KW-1133">Transmembrane helix</keyword>
<evidence type="ECO:0000256" key="15">
    <source>
        <dbReference type="ARBA" id="ARBA00032932"/>
    </source>
</evidence>
<evidence type="ECO:0000256" key="14">
    <source>
        <dbReference type="ARBA" id="ARBA00032707"/>
    </source>
</evidence>
<evidence type="ECO:0000256" key="6">
    <source>
        <dbReference type="ARBA" id="ARBA00022692"/>
    </source>
</evidence>
<dbReference type="PANTHER" id="PTHR30622:SF3">
    <property type="entry name" value="UNDECAPRENYL-DIPHOSPHATASE"/>
    <property type="match status" value="1"/>
</dbReference>
<dbReference type="GO" id="GO:0046677">
    <property type="term" value="P:response to antibiotic"/>
    <property type="evidence" value="ECO:0007669"/>
    <property type="project" value="UniProtKB-UniRule"/>
</dbReference>
<keyword evidence="13 17" id="KW-0961">Cell wall biogenesis/degradation</keyword>
<comment type="caution">
    <text evidence="18">The sequence shown here is derived from an EMBL/GenBank/DDBJ whole genome shotgun (WGS) entry which is preliminary data.</text>
</comment>
<evidence type="ECO:0000256" key="8">
    <source>
        <dbReference type="ARBA" id="ARBA00022960"/>
    </source>
</evidence>
<evidence type="ECO:0000313" key="18">
    <source>
        <dbReference type="EMBL" id="MTH52223.1"/>
    </source>
</evidence>
<dbReference type="GO" id="GO:0005886">
    <property type="term" value="C:plasma membrane"/>
    <property type="evidence" value="ECO:0007669"/>
    <property type="project" value="UniProtKB-SubCell"/>
</dbReference>
<dbReference type="NCBIfam" id="TIGR00753">
    <property type="entry name" value="undec_PP_bacA"/>
    <property type="match status" value="1"/>
</dbReference>